<dbReference type="eggNOG" id="COG1414">
    <property type="taxonomic scope" value="Bacteria"/>
</dbReference>
<dbReference type="PANTHER" id="PTHR30136:SF24">
    <property type="entry name" value="HTH-TYPE TRANSCRIPTIONAL REPRESSOR ALLR"/>
    <property type="match status" value="1"/>
</dbReference>
<dbReference type="STRING" id="31958.SD37_23035"/>
<gene>
    <name evidence="2" type="ORF">SD37_23035</name>
</gene>
<dbReference type="Proteomes" id="UP000093695">
    <property type="component" value="Chromosome"/>
</dbReference>
<dbReference type="EMBL" id="CP016174">
    <property type="protein sequence ID" value="ANN18230.1"/>
    <property type="molecule type" value="Genomic_DNA"/>
</dbReference>
<protein>
    <recommendedName>
        <fullName evidence="1">HTH iclR-type domain-containing protein</fullName>
    </recommendedName>
</protein>
<dbReference type="SUPFAM" id="SSF46785">
    <property type="entry name" value="Winged helix' DNA-binding domain"/>
    <property type="match status" value="1"/>
</dbReference>
<dbReference type="GO" id="GO:0045892">
    <property type="term" value="P:negative regulation of DNA-templated transcription"/>
    <property type="evidence" value="ECO:0007669"/>
    <property type="project" value="TreeGrafter"/>
</dbReference>
<evidence type="ECO:0000259" key="1">
    <source>
        <dbReference type="PROSITE" id="PS51077"/>
    </source>
</evidence>
<dbReference type="InterPro" id="IPR036390">
    <property type="entry name" value="WH_DNA-bd_sf"/>
</dbReference>
<organism evidence="2 3">
    <name type="scientific">Amycolatopsis orientalis</name>
    <name type="common">Nocardia orientalis</name>
    <dbReference type="NCBI Taxonomy" id="31958"/>
    <lineage>
        <taxon>Bacteria</taxon>
        <taxon>Bacillati</taxon>
        <taxon>Actinomycetota</taxon>
        <taxon>Actinomycetes</taxon>
        <taxon>Pseudonocardiales</taxon>
        <taxon>Pseudonocardiaceae</taxon>
        <taxon>Amycolatopsis</taxon>
    </lineage>
</organism>
<reference evidence="2 3" key="1">
    <citation type="journal article" date="2015" name="Genome Announc.">
        <title>Draft Genome Sequence of Norvancomycin-Producing Strain Amycolatopsis orientalis CPCC200066.</title>
        <authorList>
            <person name="Lei X."/>
            <person name="Yuan F."/>
            <person name="Shi Y."/>
            <person name="Li X."/>
            <person name="Wang L."/>
            <person name="Hong B."/>
        </authorList>
    </citation>
    <scope>NUCLEOTIDE SEQUENCE [LARGE SCALE GENOMIC DNA]</scope>
    <source>
        <strain evidence="2 3">B-37</strain>
    </source>
</reference>
<evidence type="ECO:0000313" key="2">
    <source>
        <dbReference type="EMBL" id="ANN18230.1"/>
    </source>
</evidence>
<dbReference type="GO" id="GO:0003677">
    <property type="term" value="F:DNA binding"/>
    <property type="evidence" value="ECO:0007669"/>
    <property type="project" value="InterPro"/>
</dbReference>
<name>A0A193C1E7_AMYOR</name>
<dbReference type="PANTHER" id="PTHR30136">
    <property type="entry name" value="HELIX-TURN-HELIX TRANSCRIPTIONAL REGULATOR, ICLR FAMILY"/>
    <property type="match status" value="1"/>
</dbReference>
<dbReference type="InterPro" id="IPR050707">
    <property type="entry name" value="HTH_MetabolicPath_Reg"/>
</dbReference>
<dbReference type="Gene3D" id="1.10.10.10">
    <property type="entry name" value="Winged helix-like DNA-binding domain superfamily/Winged helix DNA-binding domain"/>
    <property type="match status" value="1"/>
</dbReference>
<accession>A0A193C1E7</accession>
<dbReference type="AlphaFoldDB" id="A0A193C1E7"/>
<sequence length="221" mass="22076">MLTDDLSGVAGTGGGMPIGMTRVPGRSVLEGAFALLEVLAAADAGAGLGLTEAAQRAGLPKSTAHRLLEQMCGIGAVERLFRGYVVGPLAGRLVQGRGRLHARIRAAVGRPAIRLAKLTRADVVVCVLAGSEVVVVAAVSGHSARVPAVSPGSMLPSSAAVAGVLLGGVARGAAAPIRCPEGRAVAAIGLLTTPANDLQLMRQLVDAAALEAGHELAESAH</sequence>
<proteinExistence type="predicted"/>
<dbReference type="GO" id="GO:0003700">
    <property type="term" value="F:DNA-binding transcription factor activity"/>
    <property type="evidence" value="ECO:0007669"/>
    <property type="project" value="TreeGrafter"/>
</dbReference>
<dbReference type="KEGG" id="aori:SD37_23035"/>
<dbReference type="InterPro" id="IPR036388">
    <property type="entry name" value="WH-like_DNA-bd_sf"/>
</dbReference>
<dbReference type="RefSeq" id="WP_052675088.1">
    <property type="nucleotide sequence ID" value="NZ_CP016174.1"/>
</dbReference>
<keyword evidence="3" id="KW-1185">Reference proteome</keyword>
<dbReference type="Pfam" id="PF09339">
    <property type="entry name" value="HTH_IclR"/>
    <property type="match status" value="1"/>
</dbReference>
<feature type="domain" description="HTH iclR-type" evidence="1">
    <location>
        <begin position="26"/>
        <end position="88"/>
    </location>
</feature>
<dbReference type="PROSITE" id="PS51077">
    <property type="entry name" value="HTH_ICLR"/>
    <property type="match status" value="1"/>
</dbReference>
<evidence type="ECO:0000313" key="3">
    <source>
        <dbReference type="Proteomes" id="UP000093695"/>
    </source>
</evidence>
<dbReference type="InterPro" id="IPR005471">
    <property type="entry name" value="Tscrpt_reg_IclR_N"/>
</dbReference>